<keyword evidence="7" id="KW-1185">Reference proteome</keyword>
<dbReference type="InterPro" id="IPR017871">
    <property type="entry name" value="ABC_transporter-like_CS"/>
</dbReference>
<dbReference type="AlphaFoldDB" id="A0A147KAP4"/>
<dbReference type="GO" id="GO:0005524">
    <property type="term" value="F:ATP binding"/>
    <property type="evidence" value="ECO:0007669"/>
    <property type="project" value="UniProtKB-KW"/>
</dbReference>
<keyword evidence="3" id="KW-0547">Nucleotide-binding</keyword>
<dbReference type="PROSITE" id="PS00211">
    <property type="entry name" value="ABC_TRANSPORTER_1"/>
    <property type="match status" value="1"/>
</dbReference>
<dbReference type="EMBL" id="LDYG01000019">
    <property type="protein sequence ID" value="KUP07859.1"/>
    <property type="molecule type" value="Genomic_DNA"/>
</dbReference>
<proteinExistence type="inferred from homology"/>
<name>A0A147KAP4_9BACI</name>
<dbReference type="InterPro" id="IPR027417">
    <property type="entry name" value="P-loop_NTPase"/>
</dbReference>
<dbReference type="RefSeq" id="WP_059350410.1">
    <property type="nucleotide sequence ID" value="NZ_LDYG01000019.1"/>
</dbReference>
<evidence type="ECO:0000256" key="4">
    <source>
        <dbReference type="ARBA" id="ARBA00022840"/>
    </source>
</evidence>
<comment type="caution">
    <text evidence="6">The sequence shown here is derived from an EMBL/GenBank/DDBJ whole genome shotgun (WGS) entry which is preliminary data.</text>
</comment>
<dbReference type="CDD" id="cd03255">
    <property type="entry name" value="ABC_MJ0796_LolCDE_FtsE"/>
    <property type="match status" value="1"/>
</dbReference>
<dbReference type="GO" id="GO:0005886">
    <property type="term" value="C:plasma membrane"/>
    <property type="evidence" value="ECO:0007669"/>
    <property type="project" value="UniProtKB-ARBA"/>
</dbReference>
<evidence type="ECO:0000256" key="1">
    <source>
        <dbReference type="ARBA" id="ARBA00005417"/>
    </source>
</evidence>
<dbReference type="PROSITE" id="PS50893">
    <property type="entry name" value="ABC_TRANSPORTER_2"/>
    <property type="match status" value="1"/>
</dbReference>
<gene>
    <name evidence="6" type="ORF">Q75_03620</name>
</gene>
<dbReference type="SUPFAM" id="SSF52540">
    <property type="entry name" value="P-loop containing nucleoside triphosphate hydrolases"/>
    <property type="match status" value="1"/>
</dbReference>
<dbReference type="SMART" id="SM00382">
    <property type="entry name" value="AAA"/>
    <property type="match status" value="1"/>
</dbReference>
<keyword evidence="2" id="KW-0813">Transport</keyword>
<organism evidence="6 7">
    <name type="scientific">Bacillus coahuilensis p1.1.43</name>
    <dbReference type="NCBI Taxonomy" id="1150625"/>
    <lineage>
        <taxon>Bacteria</taxon>
        <taxon>Bacillati</taxon>
        <taxon>Bacillota</taxon>
        <taxon>Bacilli</taxon>
        <taxon>Bacillales</taxon>
        <taxon>Bacillaceae</taxon>
        <taxon>Bacillus</taxon>
    </lineage>
</organism>
<dbReference type="InterPro" id="IPR003593">
    <property type="entry name" value="AAA+_ATPase"/>
</dbReference>
<dbReference type="Gene3D" id="3.40.50.300">
    <property type="entry name" value="P-loop containing nucleotide triphosphate hydrolases"/>
    <property type="match status" value="1"/>
</dbReference>
<sequence length="229" mass="25341">MTAILSLKNVSYTYRNGAKSQTVLNNISIDFEEGTFYTVVGPSGSGKTTFLSLACGLDQPTEGEIFFEGETLKRIGLTNYRNQHVAIVFQQYNLLPYMTALQNVVTAMEITKSKIINKKAYAIEMLERVGLTLDQANQRVLTLSGGQQQRVSIARALSCQSKLILADEPTGNLDEHTAQEVVHLFQSLAHEEDACIIMVTHDMQIANISDQIVRLSKGKLVEDNKVVTV</sequence>
<evidence type="ECO:0000313" key="7">
    <source>
        <dbReference type="Proteomes" id="UP000074108"/>
    </source>
</evidence>
<dbReference type="PANTHER" id="PTHR24220">
    <property type="entry name" value="IMPORT ATP-BINDING PROTEIN"/>
    <property type="match status" value="1"/>
</dbReference>
<dbReference type="PANTHER" id="PTHR24220:SF689">
    <property type="entry name" value="LIPOPROTEIN-RELEASING SYSTEM ATP-BINDING PROTEIN LOLD"/>
    <property type="match status" value="1"/>
</dbReference>
<reference evidence="6 7" key="1">
    <citation type="journal article" date="2016" name="Front. Microbiol.">
        <title>Microevolution Analysis of Bacillus coahuilensis Unveils Differences in Phosphorus Acquisition Strategies and Their Regulation.</title>
        <authorList>
            <person name="Gomez-Lunar Z."/>
            <person name="Hernandez-Gonzalez I."/>
            <person name="Rodriguez-Torres M.D."/>
            <person name="Souza V."/>
            <person name="Olmedo-Alvarez G."/>
        </authorList>
    </citation>
    <scope>NUCLEOTIDE SEQUENCE [LARGE SCALE GENOMIC DNA]</scope>
    <source>
        <strain evidence="7">p1.1.43</strain>
    </source>
</reference>
<dbReference type="STRING" id="1150625.Q75_03620"/>
<dbReference type="GO" id="GO:0022857">
    <property type="term" value="F:transmembrane transporter activity"/>
    <property type="evidence" value="ECO:0007669"/>
    <property type="project" value="TreeGrafter"/>
</dbReference>
<dbReference type="Pfam" id="PF00005">
    <property type="entry name" value="ABC_tran"/>
    <property type="match status" value="1"/>
</dbReference>
<dbReference type="InterPro" id="IPR017911">
    <property type="entry name" value="MacB-like_ATP-bd"/>
</dbReference>
<dbReference type="OrthoDB" id="9791546at2"/>
<dbReference type="GO" id="GO:0016887">
    <property type="term" value="F:ATP hydrolysis activity"/>
    <property type="evidence" value="ECO:0007669"/>
    <property type="project" value="InterPro"/>
</dbReference>
<accession>A0A147KAP4</accession>
<dbReference type="InterPro" id="IPR003439">
    <property type="entry name" value="ABC_transporter-like_ATP-bd"/>
</dbReference>
<evidence type="ECO:0000259" key="5">
    <source>
        <dbReference type="PROSITE" id="PS50893"/>
    </source>
</evidence>
<dbReference type="PATRIC" id="fig|1150625.3.peg.758"/>
<protein>
    <submittedName>
        <fullName evidence="6">ABC transporter</fullName>
    </submittedName>
</protein>
<evidence type="ECO:0000256" key="3">
    <source>
        <dbReference type="ARBA" id="ARBA00022741"/>
    </source>
</evidence>
<evidence type="ECO:0000256" key="2">
    <source>
        <dbReference type="ARBA" id="ARBA00022448"/>
    </source>
</evidence>
<keyword evidence="4" id="KW-0067">ATP-binding</keyword>
<comment type="similarity">
    <text evidence="1">Belongs to the ABC transporter superfamily.</text>
</comment>
<dbReference type="InterPro" id="IPR015854">
    <property type="entry name" value="ABC_transpr_LolD-like"/>
</dbReference>
<dbReference type="FunFam" id="3.40.50.300:FF:000056">
    <property type="entry name" value="Cell division ATP-binding protein FtsE"/>
    <property type="match status" value="1"/>
</dbReference>
<evidence type="ECO:0000313" key="6">
    <source>
        <dbReference type="EMBL" id="KUP07859.1"/>
    </source>
</evidence>
<feature type="domain" description="ABC transporter" evidence="5">
    <location>
        <begin position="5"/>
        <end position="229"/>
    </location>
</feature>
<dbReference type="Proteomes" id="UP000074108">
    <property type="component" value="Unassembled WGS sequence"/>
</dbReference>